<feature type="binding site" evidence="8">
    <location>
        <position position="12"/>
    </location>
    <ligand>
        <name>Mg(2+)</name>
        <dbReference type="ChEBI" id="CHEBI:18420"/>
    </ligand>
</feature>
<evidence type="ECO:0000256" key="3">
    <source>
        <dbReference type="ARBA" id="ARBA00022722"/>
    </source>
</evidence>
<keyword evidence="10" id="KW-1185">Reference proteome</keyword>
<evidence type="ECO:0000256" key="1">
    <source>
        <dbReference type="ARBA" id="ARBA00001946"/>
    </source>
</evidence>
<dbReference type="EMBL" id="JARJBC010000002">
    <property type="protein sequence ID" value="MDF3288209.1"/>
    <property type="molecule type" value="Genomic_DNA"/>
</dbReference>
<dbReference type="PANTHER" id="PTHR33653">
    <property type="entry name" value="RIBONUCLEASE VAPC2"/>
    <property type="match status" value="1"/>
</dbReference>
<dbReference type="PANTHER" id="PTHR33653:SF1">
    <property type="entry name" value="RIBONUCLEASE VAPC2"/>
    <property type="match status" value="1"/>
</dbReference>
<dbReference type="RefSeq" id="WP_276092070.1">
    <property type="nucleotide sequence ID" value="NZ_JARJBC010000002.1"/>
</dbReference>
<reference evidence="9 10" key="1">
    <citation type="submission" date="2023-03" db="EMBL/GenBank/DDBJ databases">
        <title>Draft genome sequence of Streptomyces sp. RB6PN23 isolated from peat swamp forest in Thailand.</title>
        <authorList>
            <person name="Klaysubun C."/>
            <person name="Duangmal K."/>
        </authorList>
    </citation>
    <scope>NUCLEOTIDE SEQUENCE [LARGE SCALE GENOMIC DNA]</scope>
    <source>
        <strain evidence="9 10">RB6PN23</strain>
    </source>
</reference>
<keyword evidence="3 8" id="KW-0540">Nuclease</keyword>
<name>A0ABT5ZEF5_9ACTN</name>
<dbReference type="InterPro" id="IPR050556">
    <property type="entry name" value="Type_II_TA_system_RNase"/>
</dbReference>
<proteinExistence type="inferred from homology"/>
<dbReference type="HAMAP" id="MF_00265">
    <property type="entry name" value="VapC_Nob1"/>
    <property type="match status" value="1"/>
</dbReference>
<keyword evidence="2 8" id="KW-1277">Toxin-antitoxin system</keyword>
<comment type="function">
    <text evidence="8">Toxic component of a toxin-antitoxin (TA) system. An RNase.</text>
</comment>
<gene>
    <name evidence="8" type="primary">vapC</name>
    <name evidence="9" type="ORF">P3G67_02990</name>
</gene>
<comment type="cofactor">
    <cofactor evidence="1 8">
        <name>Mg(2+)</name>
        <dbReference type="ChEBI" id="CHEBI:18420"/>
    </cofactor>
</comment>
<dbReference type="EC" id="3.1.-.-" evidence="8"/>
<sequence length="143" mass="15729">MLADGADRFLIDASAAARVHRAAALEKWAPVLRQGRVGMCEATRVQLLRSARSADEYDRLADGFASLYGRYGVTEEAWTRARALQRNLVRAGCHRSAGVAGLLVAVTALDHRLTLLHYDRGFETIAQHTELKTRWLAEPGSLG</sequence>
<protein>
    <recommendedName>
        <fullName evidence="8">Ribonuclease VapC</fullName>
        <shortName evidence="8">RNase VapC</shortName>
        <ecNumber evidence="8">3.1.-.-</ecNumber>
    </recommendedName>
    <alternativeName>
        <fullName evidence="8">Toxin VapC</fullName>
    </alternativeName>
</protein>
<keyword evidence="5 8" id="KW-0378">Hydrolase</keyword>
<evidence type="ECO:0000313" key="10">
    <source>
        <dbReference type="Proteomes" id="UP001216579"/>
    </source>
</evidence>
<accession>A0ABT5ZEF5</accession>
<dbReference type="InterPro" id="IPR029060">
    <property type="entry name" value="PIN-like_dom_sf"/>
</dbReference>
<comment type="caution">
    <text evidence="8">Lacks conserved residue(s) required for the propagation of feature annotation.</text>
</comment>
<evidence type="ECO:0000256" key="7">
    <source>
        <dbReference type="ARBA" id="ARBA00038093"/>
    </source>
</evidence>
<comment type="similarity">
    <text evidence="7 8">Belongs to the PINc/VapC protein family.</text>
</comment>
<evidence type="ECO:0000256" key="4">
    <source>
        <dbReference type="ARBA" id="ARBA00022723"/>
    </source>
</evidence>
<keyword evidence="8" id="KW-0800">Toxin</keyword>
<evidence type="ECO:0000256" key="2">
    <source>
        <dbReference type="ARBA" id="ARBA00022649"/>
    </source>
</evidence>
<evidence type="ECO:0000313" key="9">
    <source>
        <dbReference type="EMBL" id="MDF3288209.1"/>
    </source>
</evidence>
<dbReference type="InterPro" id="IPR022907">
    <property type="entry name" value="VapC_family"/>
</dbReference>
<comment type="caution">
    <text evidence="9">The sequence shown here is derived from an EMBL/GenBank/DDBJ whole genome shotgun (WGS) entry which is preliminary data.</text>
</comment>
<dbReference type="Gene3D" id="3.40.50.1010">
    <property type="entry name" value="5'-nuclease"/>
    <property type="match status" value="1"/>
</dbReference>
<dbReference type="SUPFAM" id="SSF88723">
    <property type="entry name" value="PIN domain-like"/>
    <property type="match status" value="1"/>
</dbReference>
<organism evidence="9 10">
    <name type="scientific">Streptomyces silvisoli</name>
    <dbReference type="NCBI Taxonomy" id="3034235"/>
    <lineage>
        <taxon>Bacteria</taxon>
        <taxon>Bacillati</taxon>
        <taxon>Actinomycetota</taxon>
        <taxon>Actinomycetes</taxon>
        <taxon>Kitasatosporales</taxon>
        <taxon>Streptomycetaceae</taxon>
        <taxon>Streptomyces</taxon>
    </lineage>
</organism>
<evidence type="ECO:0000256" key="5">
    <source>
        <dbReference type="ARBA" id="ARBA00022801"/>
    </source>
</evidence>
<keyword evidence="4 8" id="KW-0479">Metal-binding</keyword>
<dbReference type="Proteomes" id="UP001216579">
    <property type="component" value="Unassembled WGS sequence"/>
</dbReference>
<evidence type="ECO:0000256" key="8">
    <source>
        <dbReference type="HAMAP-Rule" id="MF_00265"/>
    </source>
</evidence>
<evidence type="ECO:0000256" key="6">
    <source>
        <dbReference type="ARBA" id="ARBA00022842"/>
    </source>
</evidence>
<keyword evidence="6 8" id="KW-0460">Magnesium</keyword>